<protein>
    <submittedName>
        <fullName evidence="1">Uncharacterized protein</fullName>
    </submittedName>
</protein>
<dbReference type="OrthoDB" id="10325460at2759"/>
<name>A0A0L0H6M2_SPIPD</name>
<dbReference type="InParanoid" id="A0A0L0H6M2"/>
<dbReference type="EMBL" id="KQ257465">
    <property type="protein sequence ID" value="KNC97130.1"/>
    <property type="molecule type" value="Genomic_DNA"/>
</dbReference>
<organism evidence="1 2">
    <name type="scientific">Spizellomyces punctatus (strain DAOM BR117)</name>
    <dbReference type="NCBI Taxonomy" id="645134"/>
    <lineage>
        <taxon>Eukaryota</taxon>
        <taxon>Fungi</taxon>
        <taxon>Fungi incertae sedis</taxon>
        <taxon>Chytridiomycota</taxon>
        <taxon>Chytridiomycota incertae sedis</taxon>
        <taxon>Chytridiomycetes</taxon>
        <taxon>Spizellomycetales</taxon>
        <taxon>Spizellomycetaceae</taxon>
        <taxon>Spizellomyces</taxon>
    </lineage>
</organism>
<dbReference type="Proteomes" id="UP000053201">
    <property type="component" value="Unassembled WGS sequence"/>
</dbReference>
<sequence>MGLSTWTLVLGIPPTAMHTLGGTVCHQVATTYIAPAAENSTSMETQREDFRRMGRKRNVLSGRLTRAQDEILSSVEGHVVDVRRGMLRREALENRLGMTLNCLTLTSNYMLSYPFSVARYNPTSRIGFTSLPKATTHQTSLLLTEYLLELVQETYLLPRFPTLKQSGLLEKLNTCISYMLTYPLNPYTHTTLFPSLILHILRQTLQSYFQTRLTPPTPTHPDTIHLDKPTQSWMSDAMYYGDDAKEVVLQLRRTVLRRYWRSAVGRIGAGLLTSLCCWPVEVFLGFVGWRRGIVSLVGECVVGWGVLECAWWVTWGAGKWLERVN</sequence>
<evidence type="ECO:0000313" key="2">
    <source>
        <dbReference type="Proteomes" id="UP000053201"/>
    </source>
</evidence>
<dbReference type="VEuPathDB" id="FungiDB:SPPG_07523"/>
<evidence type="ECO:0000313" key="1">
    <source>
        <dbReference type="EMBL" id="KNC97130.1"/>
    </source>
</evidence>
<keyword evidence="2" id="KW-1185">Reference proteome</keyword>
<dbReference type="GeneID" id="27690732"/>
<gene>
    <name evidence="1" type="ORF">SPPG_07523</name>
</gene>
<dbReference type="AlphaFoldDB" id="A0A0L0H6M2"/>
<dbReference type="RefSeq" id="XP_016605170.1">
    <property type="nucleotide sequence ID" value="XM_016755687.1"/>
</dbReference>
<accession>A0A0L0H6M2</accession>
<reference evidence="1 2" key="1">
    <citation type="submission" date="2009-08" db="EMBL/GenBank/DDBJ databases">
        <title>The Genome Sequence of Spizellomyces punctatus strain DAOM BR117.</title>
        <authorList>
            <consortium name="The Broad Institute Genome Sequencing Platform"/>
            <person name="Russ C."/>
            <person name="Cuomo C."/>
            <person name="Shea T."/>
            <person name="Young S.K."/>
            <person name="Zeng Q."/>
            <person name="Koehrsen M."/>
            <person name="Haas B."/>
            <person name="Borodovsky M."/>
            <person name="Guigo R."/>
            <person name="Alvarado L."/>
            <person name="Berlin A."/>
            <person name="Bochicchio J."/>
            <person name="Borenstein D."/>
            <person name="Chapman S."/>
            <person name="Chen Z."/>
            <person name="Engels R."/>
            <person name="Freedman E."/>
            <person name="Gellesch M."/>
            <person name="Goldberg J."/>
            <person name="Griggs A."/>
            <person name="Gujja S."/>
            <person name="Heiman D."/>
            <person name="Hepburn T."/>
            <person name="Howarth C."/>
            <person name="Jen D."/>
            <person name="Larson L."/>
            <person name="Lewis B."/>
            <person name="Mehta T."/>
            <person name="Park D."/>
            <person name="Pearson M."/>
            <person name="Roberts A."/>
            <person name="Saif S."/>
            <person name="Shenoy N."/>
            <person name="Sisk P."/>
            <person name="Stolte C."/>
            <person name="Sykes S."/>
            <person name="Thomson T."/>
            <person name="Walk T."/>
            <person name="White J."/>
            <person name="Yandava C."/>
            <person name="Burger G."/>
            <person name="Gray M.W."/>
            <person name="Holland P.W.H."/>
            <person name="King N."/>
            <person name="Lang F.B.F."/>
            <person name="Roger A.J."/>
            <person name="Ruiz-Trillo I."/>
            <person name="Lander E."/>
            <person name="Nusbaum C."/>
        </authorList>
    </citation>
    <scope>NUCLEOTIDE SEQUENCE [LARGE SCALE GENOMIC DNA]</scope>
    <source>
        <strain evidence="1 2">DAOM BR117</strain>
    </source>
</reference>
<proteinExistence type="predicted"/>